<dbReference type="PANTHER" id="PTHR10000">
    <property type="entry name" value="PHOSPHOSERINE PHOSPHATASE"/>
    <property type="match status" value="1"/>
</dbReference>
<evidence type="ECO:0000313" key="1">
    <source>
        <dbReference type="EMBL" id="GFH28522.1"/>
    </source>
</evidence>
<reference evidence="1 2" key="1">
    <citation type="submission" date="2020-02" db="EMBL/GenBank/DDBJ databases">
        <title>Draft genome sequence of Haematococcus lacustris strain NIES-144.</title>
        <authorList>
            <person name="Morimoto D."/>
            <person name="Nakagawa S."/>
            <person name="Yoshida T."/>
            <person name="Sawayama S."/>
        </authorList>
    </citation>
    <scope>NUCLEOTIDE SEQUENCE [LARGE SCALE GENOMIC DNA]</scope>
    <source>
        <strain evidence="1 2">NIES-144</strain>
    </source>
</reference>
<dbReference type="EMBL" id="BLLF01003915">
    <property type="protein sequence ID" value="GFH28522.1"/>
    <property type="molecule type" value="Genomic_DNA"/>
</dbReference>
<dbReference type="InterPro" id="IPR036412">
    <property type="entry name" value="HAD-like_sf"/>
</dbReference>
<accession>A0A6A0A7P8</accession>
<keyword evidence="2" id="KW-1185">Reference proteome</keyword>
<organism evidence="1 2">
    <name type="scientific">Haematococcus lacustris</name>
    <name type="common">Green alga</name>
    <name type="synonym">Haematococcus pluvialis</name>
    <dbReference type="NCBI Taxonomy" id="44745"/>
    <lineage>
        <taxon>Eukaryota</taxon>
        <taxon>Viridiplantae</taxon>
        <taxon>Chlorophyta</taxon>
        <taxon>core chlorophytes</taxon>
        <taxon>Chlorophyceae</taxon>
        <taxon>CS clade</taxon>
        <taxon>Chlamydomonadales</taxon>
        <taxon>Haematococcaceae</taxon>
        <taxon>Haematococcus</taxon>
    </lineage>
</organism>
<dbReference type="AlphaFoldDB" id="A0A6A0A7P8"/>
<feature type="non-terminal residue" evidence="1">
    <location>
        <position position="69"/>
    </location>
</feature>
<dbReference type="InterPro" id="IPR023214">
    <property type="entry name" value="HAD_sf"/>
</dbReference>
<dbReference type="SUPFAM" id="SSF56784">
    <property type="entry name" value="HAD-like"/>
    <property type="match status" value="1"/>
</dbReference>
<evidence type="ECO:0000313" key="2">
    <source>
        <dbReference type="Proteomes" id="UP000485058"/>
    </source>
</evidence>
<gene>
    <name evidence="1" type="ORF">HaLaN_27028</name>
</gene>
<proteinExistence type="predicted"/>
<dbReference type="PROSITE" id="PS01228">
    <property type="entry name" value="COF_1"/>
    <property type="match status" value="1"/>
</dbReference>
<sequence length="69" mass="7352">MDIKLIVSDVDGTLLNSAQQLTPRVERAVKAAAAAGVPLWVATGKARGPWVADVFPRLHMTQPGVFLQA</sequence>
<name>A0A6A0A7P8_HAELA</name>
<feature type="non-terminal residue" evidence="1">
    <location>
        <position position="1"/>
    </location>
</feature>
<dbReference type="GO" id="GO:0000287">
    <property type="term" value="F:magnesium ion binding"/>
    <property type="evidence" value="ECO:0007669"/>
    <property type="project" value="TreeGrafter"/>
</dbReference>
<dbReference type="GO" id="GO:0005829">
    <property type="term" value="C:cytosol"/>
    <property type="evidence" value="ECO:0007669"/>
    <property type="project" value="TreeGrafter"/>
</dbReference>
<dbReference type="Pfam" id="PF08282">
    <property type="entry name" value="Hydrolase_3"/>
    <property type="match status" value="1"/>
</dbReference>
<protein>
    <submittedName>
        <fullName evidence="1">Uncharacterized protein</fullName>
    </submittedName>
</protein>
<dbReference type="Gene3D" id="3.40.50.1000">
    <property type="entry name" value="HAD superfamily/HAD-like"/>
    <property type="match status" value="1"/>
</dbReference>
<comment type="caution">
    <text evidence="1">The sequence shown here is derived from an EMBL/GenBank/DDBJ whole genome shotgun (WGS) entry which is preliminary data.</text>
</comment>
<dbReference type="GO" id="GO:0016791">
    <property type="term" value="F:phosphatase activity"/>
    <property type="evidence" value="ECO:0007669"/>
    <property type="project" value="TreeGrafter"/>
</dbReference>
<dbReference type="Proteomes" id="UP000485058">
    <property type="component" value="Unassembled WGS sequence"/>
</dbReference>
<dbReference type="PANTHER" id="PTHR10000:SF8">
    <property type="entry name" value="HAD SUPERFAMILY HYDROLASE-LIKE, TYPE 3"/>
    <property type="match status" value="1"/>
</dbReference>